<dbReference type="PANTHER" id="PTHR42983:SF1">
    <property type="entry name" value="IRON-MOLYBDENUM PROTEIN"/>
    <property type="match status" value="1"/>
</dbReference>
<gene>
    <name evidence="2" type="ORF">LN736_09670</name>
</gene>
<sequence length="125" mass="13522">MKIAVSAKSKTADSLLDIRFGRCEYFQIYDGENDEVKVIDNKGKLSGSGAGVAAAQQLVDEKVNLIITGSLGPNAYEIVEKAGIKIYKCRDVSISSALEKFNKDELLELVKPSRNGTGHGFRGGR</sequence>
<dbReference type="InterPro" id="IPR033913">
    <property type="entry name" value="MTH1175_dom"/>
</dbReference>
<evidence type="ECO:0000313" key="2">
    <source>
        <dbReference type="EMBL" id="MCC9295122.1"/>
    </source>
</evidence>
<keyword evidence="3" id="KW-1185">Reference proteome</keyword>
<dbReference type="CDD" id="cd00851">
    <property type="entry name" value="MTH1175"/>
    <property type="match status" value="1"/>
</dbReference>
<comment type="caution">
    <text evidence="2">The sequence shown here is derived from an EMBL/GenBank/DDBJ whole genome shotgun (WGS) entry which is preliminary data.</text>
</comment>
<accession>A0ABS8N5N9</accession>
<evidence type="ECO:0000313" key="3">
    <source>
        <dbReference type="Proteomes" id="UP001165422"/>
    </source>
</evidence>
<dbReference type="Proteomes" id="UP001165422">
    <property type="component" value="Unassembled WGS sequence"/>
</dbReference>
<dbReference type="Pfam" id="PF02579">
    <property type="entry name" value="Nitro_FeMo-Co"/>
    <property type="match status" value="1"/>
</dbReference>
<dbReference type="Gene3D" id="3.30.420.130">
    <property type="entry name" value="Dinitrogenase iron-molybdenum cofactor biosynthesis domain"/>
    <property type="match status" value="1"/>
</dbReference>
<protein>
    <submittedName>
        <fullName evidence="2">NifB/NifX family molybdenum-iron cluster-binding protein</fullName>
    </submittedName>
</protein>
<feature type="domain" description="Dinitrogenase iron-molybdenum cofactor biosynthesis" evidence="1">
    <location>
        <begin position="13"/>
        <end position="102"/>
    </location>
</feature>
<dbReference type="SUPFAM" id="SSF53146">
    <property type="entry name" value="Nitrogenase accessory factor-like"/>
    <property type="match status" value="1"/>
</dbReference>
<reference evidence="2" key="1">
    <citation type="submission" date="2021-11" db="EMBL/GenBank/DDBJ databases">
        <authorList>
            <person name="Qingchun L."/>
            <person name="Dong Z."/>
            <person name="Zongwei Q."/>
            <person name="Jia Z."/>
            <person name="Duotao L."/>
        </authorList>
    </citation>
    <scope>NUCLEOTIDE SEQUENCE</scope>
    <source>
        <strain evidence="2">WLY-B-L2</strain>
    </source>
</reference>
<dbReference type="InterPro" id="IPR003731">
    <property type="entry name" value="Di-Nase_FeMo-co_biosynth"/>
</dbReference>
<evidence type="ECO:0000259" key="1">
    <source>
        <dbReference type="Pfam" id="PF02579"/>
    </source>
</evidence>
<proteinExistence type="predicted"/>
<dbReference type="EMBL" id="JAJJPB010000010">
    <property type="protein sequence ID" value="MCC9295122.1"/>
    <property type="molecule type" value="Genomic_DNA"/>
</dbReference>
<organism evidence="2 3">
    <name type="scientific">Clostridium aromativorans</name>
    <dbReference type="NCBI Taxonomy" id="2836848"/>
    <lineage>
        <taxon>Bacteria</taxon>
        <taxon>Bacillati</taxon>
        <taxon>Bacillota</taxon>
        <taxon>Clostridia</taxon>
        <taxon>Eubacteriales</taxon>
        <taxon>Clostridiaceae</taxon>
        <taxon>Clostridium</taxon>
    </lineage>
</organism>
<dbReference type="RefSeq" id="WP_229981466.1">
    <property type="nucleotide sequence ID" value="NZ_JAJJPB010000010.1"/>
</dbReference>
<dbReference type="InterPro" id="IPR036105">
    <property type="entry name" value="DiNase_FeMo-co_biosyn_sf"/>
</dbReference>
<dbReference type="PANTHER" id="PTHR42983">
    <property type="entry name" value="DINITROGENASE IRON-MOLYBDENUM COFACTOR PROTEIN-RELATED"/>
    <property type="match status" value="1"/>
</dbReference>
<name>A0ABS8N5N9_9CLOT</name>